<evidence type="ECO:0000313" key="2">
    <source>
        <dbReference type="EMBL" id="MCD2163824.1"/>
    </source>
</evidence>
<dbReference type="AlphaFoldDB" id="A0AAW4XQV0"/>
<dbReference type="EMBL" id="JAJNCT010000003">
    <property type="protein sequence ID" value="MCD2163824.1"/>
    <property type="molecule type" value="Genomic_DNA"/>
</dbReference>
<comment type="caution">
    <text evidence="2">The sequence shown here is derived from an EMBL/GenBank/DDBJ whole genome shotgun (WGS) entry which is preliminary data.</text>
</comment>
<name>A0AAW4XQV0_9BURK</name>
<dbReference type="Pfam" id="PF14090">
    <property type="entry name" value="HTH_39"/>
    <property type="match status" value="1"/>
</dbReference>
<feature type="domain" description="Winged helix-turn-helix" evidence="1">
    <location>
        <begin position="43"/>
        <end position="107"/>
    </location>
</feature>
<accession>A0AAW4XQV0</accession>
<dbReference type="RefSeq" id="WP_230770734.1">
    <property type="nucleotide sequence ID" value="NZ_JAJNCT010000003.1"/>
</dbReference>
<sequence length="116" mass="12408">MNATAKNTPAASAGYQVIMIAPPTKTTAHRLQATSGSPARVPTQCELTLGALLQRPHTSDELHAIGIYEPRSRIAQLRKAGYAVSTVLVAIVDRDGFLRKGVALYTLEGVPCMVQH</sequence>
<keyword evidence="3" id="KW-1185">Reference proteome</keyword>
<evidence type="ECO:0000259" key="1">
    <source>
        <dbReference type="Pfam" id="PF14090"/>
    </source>
</evidence>
<proteinExistence type="predicted"/>
<protein>
    <submittedName>
        <fullName evidence="2">Helix-turn-helix domain-containing protein</fullName>
    </submittedName>
</protein>
<gene>
    <name evidence="2" type="ORF">LPW39_01580</name>
</gene>
<evidence type="ECO:0000313" key="3">
    <source>
        <dbReference type="Proteomes" id="UP001199260"/>
    </source>
</evidence>
<dbReference type="InterPro" id="IPR055245">
    <property type="entry name" value="HTH_proteobacteria"/>
</dbReference>
<reference evidence="2 3" key="1">
    <citation type="submission" date="2021-11" db="EMBL/GenBank/DDBJ databases">
        <title>Genome sequence.</title>
        <authorList>
            <person name="Sun Q."/>
        </authorList>
    </citation>
    <scope>NUCLEOTIDE SEQUENCE [LARGE SCALE GENOMIC DNA]</scope>
    <source>
        <strain evidence="2 3">KCTC 12005</strain>
    </source>
</reference>
<dbReference type="Proteomes" id="UP001199260">
    <property type="component" value="Unassembled WGS sequence"/>
</dbReference>
<organism evidence="2 3">
    <name type="scientific">Comamonas koreensis</name>
    <dbReference type="NCBI Taxonomy" id="160825"/>
    <lineage>
        <taxon>Bacteria</taxon>
        <taxon>Pseudomonadati</taxon>
        <taxon>Pseudomonadota</taxon>
        <taxon>Betaproteobacteria</taxon>
        <taxon>Burkholderiales</taxon>
        <taxon>Comamonadaceae</taxon>
        <taxon>Comamonas</taxon>
    </lineage>
</organism>